<evidence type="ECO:0000259" key="5">
    <source>
        <dbReference type="SMART" id="SM00835"/>
    </source>
</evidence>
<dbReference type="CDD" id="cd02242">
    <property type="entry name" value="cupin_11S_legumin_N"/>
    <property type="match status" value="1"/>
</dbReference>
<dbReference type="AlphaFoldDB" id="A0AAW2PQ73"/>
<comment type="caution">
    <text evidence="6">The sequence shown here is derived from an EMBL/GenBank/DDBJ whole genome shotgun (WGS) entry which is preliminary data.</text>
</comment>
<organism evidence="6">
    <name type="scientific">Sesamum calycinum</name>
    <dbReference type="NCBI Taxonomy" id="2727403"/>
    <lineage>
        <taxon>Eukaryota</taxon>
        <taxon>Viridiplantae</taxon>
        <taxon>Streptophyta</taxon>
        <taxon>Embryophyta</taxon>
        <taxon>Tracheophyta</taxon>
        <taxon>Spermatophyta</taxon>
        <taxon>Magnoliopsida</taxon>
        <taxon>eudicotyledons</taxon>
        <taxon>Gunneridae</taxon>
        <taxon>Pentapetalae</taxon>
        <taxon>asterids</taxon>
        <taxon>lamiids</taxon>
        <taxon>Lamiales</taxon>
        <taxon>Pedaliaceae</taxon>
        <taxon>Sesamum</taxon>
    </lineage>
</organism>
<accession>A0AAW2PQ73</accession>
<comment type="similarity">
    <text evidence="1">Belongs to the 11S seed storage protein (globulins) family.</text>
</comment>
<keyword evidence="2" id="KW-0758">Storage protein</keyword>
<dbReference type="PRINTS" id="PR00439">
    <property type="entry name" value="11SGLOBULIN"/>
</dbReference>
<feature type="domain" description="Cupin type-1" evidence="5">
    <location>
        <begin position="200"/>
        <end position="343"/>
    </location>
</feature>
<dbReference type="Pfam" id="PF00190">
    <property type="entry name" value="Cupin_1"/>
    <property type="match status" value="2"/>
</dbReference>
<reference evidence="6" key="2">
    <citation type="journal article" date="2024" name="Plant">
        <title>Genomic evolution and insights into agronomic trait innovations of Sesamum species.</title>
        <authorList>
            <person name="Miao H."/>
            <person name="Wang L."/>
            <person name="Qu L."/>
            <person name="Liu H."/>
            <person name="Sun Y."/>
            <person name="Le M."/>
            <person name="Wang Q."/>
            <person name="Wei S."/>
            <person name="Zheng Y."/>
            <person name="Lin W."/>
            <person name="Duan Y."/>
            <person name="Cao H."/>
            <person name="Xiong S."/>
            <person name="Wang X."/>
            <person name="Wei L."/>
            <person name="Li C."/>
            <person name="Ma Q."/>
            <person name="Ju M."/>
            <person name="Zhao R."/>
            <person name="Li G."/>
            <person name="Mu C."/>
            <person name="Tian Q."/>
            <person name="Mei H."/>
            <person name="Zhang T."/>
            <person name="Gao T."/>
            <person name="Zhang H."/>
        </authorList>
    </citation>
    <scope>NUCLEOTIDE SEQUENCE</scope>
    <source>
        <strain evidence="6">KEN8</strain>
    </source>
</reference>
<protein>
    <submittedName>
        <fullName evidence="6">13S globulin seed storage protein 1</fullName>
    </submittedName>
</protein>
<dbReference type="PANTHER" id="PTHR31189:SF45">
    <property type="entry name" value="OS09G0552500 PROTEIN"/>
    <property type="match status" value="1"/>
</dbReference>
<dbReference type="CDD" id="cd02243">
    <property type="entry name" value="cupin_11S_legumin_C"/>
    <property type="match status" value="1"/>
</dbReference>
<dbReference type="InterPro" id="IPR014710">
    <property type="entry name" value="RmlC-like_jellyroll"/>
</dbReference>
<dbReference type="InterPro" id="IPR011051">
    <property type="entry name" value="RmlC_Cupin_sf"/>
</dbReference>
<evidence type="ECO:0000256" key="3">
    <source>
        <dbReference type="ARBA" id="ARBA00023129"/>
    </source>
</evidence>
<evidence type="ECO:0000256" key="4">
    <source>
        <dbReference type="ARBA" id="ARBA00023157"/>
    </source>
</evidence>
<reference evidence="6" key="1">
    <citation type="submission" date="2020-06" db="EMBL/GenBank/DDBJ databases">
        <authorList>
            <person name="Li T."/>
            <person name="Hu X."/>
            <person name="Zhang T."/>
            <person name="Song X."/>
            <person name="Zhang H."/>
            <person name="Dai N."/>
            <person name="Sheng W."/>
            <person name="Hou X."/>
            <person name="Wei L."/>
        </authorList>
    </citation>
    <scope>NUCLEOTIDE SEQUENCE</scope>
    <source>
        <strain evidence="6">KEN8</strain>
        <tissue evidence="6">Leaf</tissue>
    </source>
</reference>
<sequence>MELDLSPQNADGTVYEGEEGGYYAWTAARSPAISQAKLGAGKLLLRPRSFALPHYADTFKIGYVAQGTCTVGLVFPNDVQEKVLIISQGDAIPVSMGAISWWFNGGDSDTTIIFLGESSQSYNPGQFDYFFLAGSLGALAGFSTEFTSKIYHLHGSDSKKLATSQTNALLVKIGEEIDMPRQSNCDTKDYVFYLDDLISSGVNGTSSGVNHAELTAKNFPSLDKIGLSASLVRLEPNSVLDPYYSTDGSHHIIYVTKGSGRIQIVGLNGTRVLDASVQEDQAFVVPKFFAIAQLAGEHGMEYFSVSTSPRPILGHLAGNESAWKALSSPVLQATLNVPPEFVKLFKSNMNL</sequence>
<keyword evidence="3" id="KW-0708">Seed storage protein</keyword>
<dbReference type="Gene3D" id="2.60.120.10">
    <property type="entry name" value="Jelly Rolls"/>
    <property type="match status" value="2"/>
</dbReference>
<feature type="domain" description="Cupin type-1" evidence="5">
    <location>
        <begin position="3"/>
        <end position="159"/>
    </location>
</feature>
<dbReference type="PANTHER" id="PTHR31189">
    <property type="entry name" value="OS03G0336100 PROTEIN-RELATED"/>
    <property type="match status" value="1"/>
</dbReference>
<keyword evidence="4" id="KW-1015">Disulfide bond</keyword>
<dbReference type="InterPro" id="IPR050253">
    <property type="entry name" value="Seed_Storage-Functional"/>
</dbReference>
<dbReference type="SMART" id="SM00835">
    <property type="entry name" value="Cupin_1"/>
    <property type="match status" value="2"/>
</dbReference>
<dbReference type="InterPro" id="IPR006044">
    <property type="entry name" value="11S_seedstore_pln"/>
</dbReference>
<evidence type="ECO:0000256" key="2">
    <source>
        <dbReference type="ARBA" id="ARBA00022761"/>
    </source>
</evidence>
<dbReference type="GO" id="GO:0045735">
    <property type="term" value="F:nutrient reservoir activity"/>
    <property type="evidence" value="ECO:0007669"/>
    <property type="project" value="UniProtKB-KW"/>
</dbReference>
<dbReference type="SUPFAM" id="SSF51182">
    <property type="entry name" value="RmlC-like cupins"/>
    <property type="match status" value="1"/>
</dbReference>
<proteinExistence type="inferred from homology"/>
<dbReference type="InterPro" id="IPR006045">
    <property type="entry name" value="Cupin_1"/>
</dbReference>
<dbReference type="EMBL" id="JACGWM010000008">
    <property type="protein sequence ID" value="KAL0357153.1"/>
    <property type="molecule type" value="Genomic_DNA"/>
</dbReference>
<name>A0AAW2PQ73_9LAMI</name>
<gene>
    <name evidence="6" type="ORF">Scaly_1401000</name>
</gene>
<evidence type="ECO:0000256" key="1">
    <source>
        <dbReference type="ARBA" id="ARBA00007178"/>
    </source>
</evidence>
<evidence type="ECO:0000313" key="6">
    <source>
        <dbReference type="EMBL" id="KAL0357153.1"/>
    </source>
</evidence>